<dbReference type="SUPFAM" id="SSF81901">
    <property type="entry name" value="HCP-like"/>
    <property type="match status" value="1"/>
</dbReference>
<gene>
    <name evidence="9" type="ORF">HND93_21775</name>
</gene>
<feature type="transmembrane region" description="Helical" evidence="6">
    <location>
        <begin position="42"/>
        <end position="62"/>
    </location>
</feature>
<dbReference type="PIRSF" id="PIRSF031802">
    <property type="entry name" value="UCP031802"/>
    <property type="match status" value="1"/>
</dbReference>
<evidence type="ECO:0000259" key="7">
    <source>
        <dbReference type="Pfam" id="PF07219"/>
    </source>
</evidence>
<dbReference type="InterPro" id="IPR011990">
    <property type="entry name" value="TPR-like_helical_dom_sf"/>
</dbReference>
<evidence type="ECO:0000256" key="1">
    <source>
        <dbReference type="ARBA" id="ARBA00004370"/>
    </source>
</evidence>
<keyword evidence="5 6" id="KW-0472">Membrane</keyword>
<evidence type="ECO:0000256" key="3">
    <source>
        <dbReference type="ARBA" id="ARBA00022723"/>
    </source>
</evidence>
<dbReference type="Gene3D" id="1.25.40.10">
    <property type="entry name" value="Tetratricopeptide repeat domain"/>
    <property type="match status" value="2"/>
</dbReference>
<name>A0ABX2TDD4_9PROT</name>
<dbReference type="RefSeq" id="WP_180284113.1">
    <property type="nucleotide sequence ID" value="NZ_JABFDB010000016.1"/>
</dbReference>
<dbReference type="InterPro" id="IPR010817">
    <property type="entry name" value="HemY_N"/>
</dbReference>
<dbReference type="SUPFAM" id="SSF48452">
    <property type="entry name" value="TPR-like"/>
    <property type="match status" value="1"/>
</dbReference>
<dbReference type="InterPro" id="IPR016982">
    <property type="entry name" value="Mms48"/>
</dbReference>
<dbReference type="Pfam" id="PF14559">
    <property type="entry name" value="TPR_19"/>
    <property type="match status" value="1"/>
</dbReference>
<organism evidence="9 10">
    <name type="scientific">Azospirillum oleiclasticum</name>
    <dbReference type="NCBI Taxonomy" id="2735135"/>
    <lineage>
        <taxon>Bacteria</taxon>
        <taxon>Pseudomonadati</taxon>
        <taxon>Pseudomonadota</taxon>
        <taxon>Alphaproteobacteria</taxon>
        <taxon>Rhodospirillales</taxon>
        <taxon>Azospirillaceae</taxon>
        <taxon>Azospirillum</taxon>
    </lineage>
</organism>
<evidence type="ECO:0000256" key="2">
    <source>
        <dbReference type="ARBA" id="ARBA00022692"/>
    </source>
</evidence>
<keyword evidence="10" id="KW-1185">Reference proteome</keyword>
<evidence type="ECO:0000256" key="6">
    <source>
        <dbReference type="SAM" id="Phobius"/>
    </source>
</evidence>
<protein>
    <submittedName>
        <fullName evidence="9">Heme biosynthesis protein HemY</fullName>
    </submittedName>
</protein>
<feature type="transmembrane region" description="Helical" evidence="6">
    <location>
        <begin position="5"/>
        <end position="22"/>
    </location>
</feature>
<evidence type="ECO:0000313" key="10">
    <source>
        <dbReference type="Proteomes" id="UP000584642"/>
    </source>
</evidence>
<dbReference type="EMBL" id="JABFDB010000016">
    <property type="protein sequence ID" value="NYZ22349.1"/>
    <property type="molecule type" value="Genomic_DNA"/>
</dbReference>
<comment type="caution">
    <text evidence="9">The sequence shown here is derived from an EMBL/GenBank/DDBJ whole genome shotgun (WGS) entry which is preliminary data.</text>
</comment>
<proteinExistence type="predicted"/>
<dbReference type="Proteomes" id="UP000584642">
    <property type="component" value="Unassembled WGS sequence"/>
</dbReference>
<feature type="domain" description="HemY N-terminal" evidence="7">
    <location>
        <begin position="26"/>
        <end position="132"/>
    </location>
</feature>
<keyword evidence="2 6" id="KW-0812">Transmembrane</keyword>
<evidence type="ECO:0000256" key="5">
    <source>
        <dbReference type="ARBA" id="ARBA00023136"/>
    </source>
</evidence>
<keyword evidence="3" id="KW-0479">Metal-binding</keyword>
<feature type="domain" description="LapB rubredoxin metal binding" evidence="8">
    <location>
        <begin position="397"/>
        <end position="423"/>
    </location>
</feature>
<sequence>MIRTIWFLAKVAIVVAIAIWLVERPGHVSVVWQGYVVETSFAMMVLILAVALGAAAVLYRLFRALWTAPSDIARYSRRRKRERGYRALTRGMVAVAAGDAGTARRMARKADGLLDEPPLTMLLQAQSAQLAGDEDAARRYFTAMLERPETAFLGLRGLLNQALRAGDRVEALALARRAQRIQPDTPWLLATLVDLEARAGDWAAAESTLQQAVQVGAVTPEEGRHRRAALLLERSYEAERRGRDDAADGHARAANDLLPGFVPAAARLARLLVKAGRTRKAMKVVQRAWRQNPHTELADAYREAIGAYDPLARAKQFQKLASYAPNHVESHLAVARAAMDAKLWGEARSHLTKAMEIEPSHRVYALLAELERGEHGNDEAAQTWLAQAASAPADPAWTCRACGHPAHAWSGLCESCGAFDTLEWKSPSLALHLTAGEHTRTGANTNLPTVIEAAR</sequence>
<evidence type="ECO:0000313" key="9">
    <source>
        <dbReference type="EMBL" id="NYZ22349.1"/>
    </source>
</evidence>
<reference evidence="9 10" key="1">
    <citation type="submission" date="2020-05" db="EMBL/GenBank/DDBJ databases">
        <title>Azospirillum oleiclasticum sp. nov, a nitrogen-fixing and heavy crude oil-emulsifying bacterium isolated from the crude oil of Yumen Oilfield.</title>
        <authorList>
            <person name="Wu D."/>
            <person name="Cai M."/>
            <person name="Zhang X."/>
        </authorList>
    </citation>
    <scope>NUCLEOTIDE SEQUENCE [LARGE SCALE GENOMIC DNA]</scope>
    <source>
        <strain evidence="9 10">ROY-1-1-2</strain>
    </source>
</reference>
<comment type="subcellular location">
    <subcellularLocation>
        <location evidence="1">Membrane</location>
    </subcellularLocation>
</comment>
<dbReference type="Pfam" id="PF18073">
    <property type="entry name" value="Zn_ribbon_LapB"/>
    <property type="match status" value="1"/>
</dbReference>
<dbReference type="Pfam" id="PF07219">
    <property type="entry name" value="HemY_N"/>
    <property type="match status" value="1"/>
</dbReference>
<evidence type="ECO:0000259" key="8">
    <source>
        <dbReference type="Pfam" id="PF18073"/>
    </source>
</evidence>
<evidence type="ECO:0000256" key="4">
    <source>
        <dbReference type="ARBA" id="ARBA00022989"/>
    </source>
</evidence>
<dbReference type="InterPro" id="IPR041166">
    <property type="entry name" value="Rubredoxin_2"/>
</dbReference>
<keyword evidence="4 6" id="KW-1133">Transmembrane helix</keyword>
<accession>A0ABX2TDD4</accession>